<dbReference type="NCBIfam" id="TIGR00796">
    <property type="entry name" value="livcs"/>
    <property type="match status" value="1"/>
</dbReference>
<organism evidence="10 11">
    <name type="scientific">Basfia succiniciproducens</name>
    <dbReference type="NCBI Taxonomy" id="653940"/>
    <lineage>
        <taxon>Bacteria</taxon>
        <taxon>Pseudomonadati</taxon>
        <taxon>Pseudomonadota</taxon>
        <taxon>Gammaproteobacteria</taxon>
        <taxon>Pasteurellales</taxon>
        <taxon>Pasteurellaceae</taxon>
        <taxon>Basfia</taxon>
    </lineage>
</organism>
<reference evidence="10 11" key="1">
    <citation type="submission" date="2016-10" db="EMBL/GenBank/DDBJ databases">
        <authorList>
            <person name="Varghese N."/>
            <person name="Submissions S."/>
        </authorList>
    </citation>
    <scope>NUCLEOTIDE SEQUENCE [LARGE SCALE GENOMIC DNA]</scope>
    <source>
        <strain evidence="10 11">DSM 22022</strain>
    </source>
</reference>
<keyword evidence="11" id="KW-1185">Reference proteome</keyword>
<evidence type="ECO:0000313" key="10">
    <source>
        <dbReference type="EMBL" id="SCY13674.1"/>
    </source>
</evidence>
<evidence type="ECO:0000256" key="5">
    <source>
        <dbReference type="ARBA" id="ARBA00022692"/>
    </source>
</evidence>
<sequence>MNKNTFIVGFTLFAIFFGAGNLIFPPKLGLESGSEFWSAITGFILSGVGLPLLGIIVSAFYEGGYKTATTKISPWFSVIFLMAVYLSIGPFFAIPRTAATSYEMAILPFIGKSSSLSMLIFTLFYFAISLWFALNPSKTVSRIGAILTPILLFAILALVVKAFFILIDNDPSEVIFTLRESNNSFLFTGIIDGYLTMDTLASIAYSVIVIAAIQSKGIKHGKELTKQTLLAGIVAAIALAAIYLAIGWIGNRVHISAETISLLQERNQDIGTYILNKITAQAFGNFGRSLLGVIVSLACLTTAIGLIVSVSEYFNEIYHKISYKTYVIIFTLIGFIIANQGLSAVISKSVPILLVLYPISMTIILLLSVNIFVKVPLVAQRLSIALTTLVSIGSVAGLEQANNLPLKDYSMEWIPFAVTGALLGCLIHVFYKSES</sequence>
<gene>
    <name evidence="10" type="ORF">SAMN02910354_01605</name>
</gene>
<evidence type="ECO:0000256" key="9">
    <source>
        <dbReference type="RuleBase" id="RU362122"/>
    </source>
</evidence>
<proteinExistence type="inferred from homology"/>
<feature type="transmembrane region" description="Helical" evidence="9">
    <location>
        <begin position="352"/>
        <end position="373"/>
    </location>
</feature>
<dbReference type="Pfam" id="PF05525">
    <property type="entry name" value="Branch_AA_trans"/>
    <property type="match status" value="1"/>
</dbReference>
<evidence type="ECO:0000256" key="1">
    <source>
        <dbReference type="ARBA" id="ARBA00004651"/>
    </source>
</evidence>
<dbReference type="PANTHER" id="PTHR30588:SF7">
    <property type="entry name" value="BRANCHED-CHAIN AMINO ACID CARRIER PROTEIN SAOUHSC_01411-RELATED"/>
    <property type="match status" value="1"/>
</dbReference>
<feature type="transmembrane region" description="Helical" evidence="9">
    <location>
        <begin position="326"/>
        <end position="346"/>
    </location>
</feature>
<feature type="transmembrane region" description="Helical" evidence="9">
    <location>
        <begin position="73"/>
        <end position="94"/>
    </location>
</feature>
<evidence type="ECO:0000256" key="7">
    <source>
        <dbReference type="ARBA" id="ARBA00022989"/>
    </source>
</evidence>
<feature type="transmembrane region" description="Helical" evidence="9">
    <location>
        <begin position="187"/>
        <end position="208"/>
    </location>
</feature>
<feature type="transmembrane region" description="Helical" evidence="9">
    <location>
        <begin position="229"/>
        <end position="249"/>
    </location>
</feature>
<keyword evidence="5 9" id="KW-0812">Transmembrane</keyword>
<keyword evidence="3 9" id="KW-0813">Transport</keyword>
<keyword evidence="8 9" id="KW-0472">Membrane</keyword>
<feature type="transmembrane region" description="Helical" evidence="9">
    <location>
        <begin position="114"/>
        <end position="134"/>
    </location>
</feature>
<feature type="transmembrane region" description="Helical" evidence="9">
    <location>
        <begin position="146"/>
        <end position="167"/>
    </location>
</feature>
<accession>A0A1G5DGI4</accession>
<evidence type="ECO:0000256" key="6">
    <source>
        <dbReference type="ARBA" id="ARBA00022970"/>
    </source>
</evidence>
<comment type="function">
    <text evidence="9">Component of the transport system for branched-chain amino acids.</text>
</comment>
<evidence type="ECO:0000256" key="4">
    <source>
        <dbReference type="ARBA" id="ARBA00022475"/>
    </source>
</evidence>
<feature type="transmembrane region" description="Helical" evidence="9">
    <location>
        <begin position="382"/>
        <end position="401"/>
    </location>
</feature>
<evidence type="ECO:0000256" key="3">
    <source>
        <dbReference type="ARBA" id="ARBA00022448"/>
    </source>
</evidence>
<dbReference type="Proteomes" id="UP000199588">
    <property type="component" value="Unassembled WGS sequence"/>
</dbReference>
<dbReference type="PANTHER" id="PTHR30588">
    <property type="entry name" value="BRANCHED-CHAIN AMINO ACID TRANSPORT SYSTEM 2 CARRIER PROTEIN"/>
    <property type="match status" value="1"/>
</dbReference>
<evidence type="ECO:0000256" key="2">
    <source>
        <dbReference type="ARBA" id="ARBA00008540"/>
    </source>
</evidence>
<feature type="transmembrane region" description="Helical" evidence="9">
    <location>
        <begin position="36"/>
        <end position="61"/>
    </location>
</feature>
<dbReference type="RefSeq" id="WP_011199668.1">
    <property type="nucleotide sequence ID" value="NZ_CP015031.1"/>
</dbReference>
<evidence type="ECO:0000256" key="8">
    <source>
        <dbReference type="ARBA" id="ARBA00023136"/>
    </source>
</evidence>
<evidence type="ECO:0000313" key="11">
    <source>
        <dbReference type="Proteomes" id="UP000199588"/>
    </source>
</evidence>
<feature type="transmembrane region" description="Helical" evidence="9">
    <location>
        <begin position="413"/>
        <end position="431"/>
    </location>
</feature>
<feature type="transmembrane region" description="Helical" evidence="9">
    <location>
        <begin position="7"/>
        <end position="24"/>
    </location>
</feature>
<name>A0A1G5DGI4_9PAST</name>
<dbReference type="EMBL" id="FMUQ01000012">
    <property type="protein sequence ID" value="SCY13674.1"/>
    <property type="molecule type" value="Genomic_DNA"/>
</dbReference>
<comment type="caution">
    <text evidence="10">The sequence shown here is derived from an EMBL/GenBank/DDBJ whole genome shotgun (WGS) entry which is preliminary data.</text>
</comment>
<comment type="subcellular location">
    <subcellularLocation>
        <location evidence="9">Cell inner membrane</location>
        <topology evidence="9">Multi-pass membrane protein</topology>
    </subcellularLocation>
    <subcellularLocation>
        <location evidence="1">Cell membrane</location>
        <topology evidence="1">Multi-pass membrane protein</topology>
    </subcellularLocation>
</comment>
<feature type="transmembrane region" description="Helical" evidence="9">
    <location>
        <begin position="290"/>
        <end position="314"/>
    </location>
</feature>
<comment type="similarity">
    <text evidence="2 9">Belongs to the branched chain amino acid transporter family.</text>
</comment>
<keyword evidence="4" id="KW-1003">Cell membrane</keyword>
<keyword evidence="7 9" id="KW-1133">Transmembrane helix</keyword>
<protein>
    <recommendedName>
        <fullName evidence="9">Branched-chain amino acid transport system carrier protein</fullName>
    </recommendedName>
</protein>
<dbReference type="InterPro" id="IPR004685">
    <property type="entry name" value="Brnchd-chn_aa_trnsp_Livcs"/>
</dbReference>
<keyword evidence="6 9" id="KW-0029">Amino-acid transport</keyword>